<dbReference type="PANTHER" id="PTHR30329">
    <property type="entry name" value="STATOR ELEMENT OF FLAGELLAR MOTOR COMPLEX"/>
    <property type="match status" value="1"/>
</dbReference>
<keyword evidence="1" id="KW-0472">Membrane</keyword>
<evidence type="ECO:0000313" key="5">
    <source>
        <dbReference type="EMBL" id="NNJ25514.1"/>
    </source>
</evidence>
<feature type="compositionally biased region" description="Low complexity" evidence="3">
    <location>
        <begin position="1"/>
        <end position="15"/>
    </location>
</feature>
<dbReference type="Gene3D" id="3.30.1330.60">
    <property type="entry name" value="OmpA-like domain"/>
    <property type="match status" value="1"/>
</dbReference>
<dbReference type="InterPro" id="IPR036737">
    <property type="entry name" value="OmpA-like_sf"/>
</dbReference>
<comment type="caution">
    <text evidence="5">The sequence shown here is derived from an EMBL/GenBank/DDBJ whole genome shotgun (WGS) entry which is preliminary data.</text>
</comment>
<dbReference type="PROSITE" id="PS51123">
    <property type="entry name" value="OMPA_2"/>
    <property type="match status" value="1"/>
</dbReference>
<gene>
    <name evidence="5" type="ORF">LzC2_15850</name>
</gene>
<feature type="region of interest" description="Disordered" evidence="3">
    <location>
        <begin position="1"/>
        <end position="26"/>
    </location>
</feature>
<dbReference type="EMBL" id="WTPX01000039">
    <property type="protein sequence ID" value="NNJ25514.1"/>
    <property type="molecule type" value="Genomic_DNA"/>
</dbReference>
<accession>A0ABX1VBS8</accession>
<dbReference type="Pfam" id="PF00691">
    <property type="entry name" value="OmpA"/>
    <property type="match status" value="1"/>
</dbReference>
<dbReference type="Proteomes" id="UP000609651">
    <property type="component" value="Unassembled WGS sequence"/>
</dbReference>
<evidence type="ECO:0000256" key="2">
    <source>
        <dbReference type="SAM" id="Coils"/>
    </source>
</evidence>
<name>A0ABX1VBS8_9PLAN</name>
<dbReference type="SUPFAM" id="SSF103088">
    <property type="entry name" value="OmpA-like"/>
    <property type="match status" value="1"/>
</dbReference>
<evidence type="ECO:0000259" key="4">
    <source>
        <dbReference type="PROSITE" id="PS51123"/>
    </source>
</evidence>
<proteinExistence type="predicted"/>
<evidence type="ECO:0000313" key="6">
    <source>
        <dbReference type="Proteomes" id="UP000609651"/>
    </source>
</evidence>
<feature type="compositionally biased region" description="Basic and acidic residues" evidence="3">
    <location>
        <begin position="16"/>
        <end position="26"/>
    </location>
</feature>
<reference evidence="5 6" key="1">
    <citation type="journal article" date="2020" name="Syst. Appl. Microbiol.">
        <title>Alienimonas chondri sp. nov., a novel planctomycete isolated from the biofilm of the red alga Chondrus crispus.</title>
        <authorList>
            <person name="Vitorino I."/>
            <person name="Albuquerque L."/>
            <person name="Wiegand S."/>
            <person name="Kallscheuer N."/>
            <person name="da Costa M.S."/>
            <person name="Lobo-da-Cunha A."/>
            <person name="Jogler C."/>
            <person name="Lage O.M."/>
        </authorList>
    </citation>
    <scope>NUCLEOTIDE SEQUENCE [LARGE SCALE GENOMIC DNA]</scope>
    <source>
        <strain evidence="5 6">LzC2</strain>
    </source>
</reference>
<dbReference type="InterPro" id="IPR050330">
    <property type="entry name" value="Bact_OuterMem_StrucFunc"/>
</dbReference>
<dbReference type="PANTHER" id="PTHR30329:SF20">
    <property type="entry name" value="EXPORTED PROTEIN"/>
    <property type="match status" value="1"/>
</dbReference>
<evidence type="ECO:0000256" key="1">
    <source>
        <dbReference type="PROSITE-ProRule" id="PRU00473"/>
    </source>
</evidence>
<feature type="coiled-coil region" evidence="2">
    <location>
        <begin position="118"/>
        <end position="145"/>
    </location>
</feature>
<dbReference type="CDD" id="cd07185">
    <property type="entry name" value="OmpA_C-like"/>
    <property type="match status" value="1"/>
</dbReference>
<sequence length="321" mass="34929">MTPTATPATAPQTPRANREPGTDQRLPRRVRWGLGALLIGALVPVGCDVVPRNRLVESRQTAGQLRDEVLTAQAERDSIAAQYETATALAEQERAARLAAMQERDALIAQTQQSEHMAAKLQAGLDIANRRLENLSGERGELQGKYIGLLRDVGSGDSPLSGSATARFEELAARYPDFDFDPLTGISKFGPNVLFESGKAELNPNAVPLLREFAEIMSSPEAEGLNILIVGHTDDERIAGAATKQKHPTNWHLSTNRANEVATTLSAAGLSEHRMGVAGYSKYQPVVRNRDDMNRAMNRRVEIYVLAPEVKVAGAMFPTRL</sequence>
<organism evidence="5 6">
    <name type="scientific">Alienimonas chondri</name>
    <dbReference type="NCBI Taxonomy" id="2681879"/>
    <lineage>
        <taxon>Bacteria</taxon>
        <taxon>Pseudomonadati</taxon>
        <taxon>Planctomycetota</taxon>
        <taxon>Planctomycetia</taxon>
        <taxon>Planctomycetales</taxon>
        <taxon>Planctomycetaceae</taxon>
        <taxon>Alienimonas</taxon>
    </lineage>
</organism>
<protein>
    <recommendedName>
        <fullName evidence="4">OmpA-like domain-containing protein</fullName>
    </recommendedName>
</protein>
<evidence type="ECO:0000256" key="3">
    <source>
        <dbReference type="SAM" id="MobiDB-lite"/>
    </source>
</evidence>
<feature type="domain" description="OmpA-like" evidence="4">
    <location>
        <begin position="182"/>
        <end position="309"/>
    </location>
</feature>
<keyword evidence="6" id="KW-1185">Reference proteome</keyword>
<keyword evidence="2" id="KW-0175">Coiled coil</keyword>
<dbReference type="RefSeq" id="WP_171185608.1">
    <property type="nucleotide sequence ID" value="NZ_WTPX01000039.1"/>
</dbReference>
<dbReference type="InterPro" id="IPR006665">
    <property type="entry name" value="OmpA-like"/>
</dbReference>